<dbReference type="InterPro" id="IPR029043">
    <property type="entry name" value="GcvT/YgfZ_C"/>
</dbReference>
<dbReference type="EMBL" id="LR586016">
    <property type="protein sequence ID" value="VIP02350.1"/>
    <property type="molecule type" value="Genomic_DNA"/>
</dbReference>
<comment type="similarity">
    <text evidence="1 7">Belongs to the GcvT family.</text>
</comment>
<evidence type="ECO:0000256" key="6">
    <source>
        <dbReference type="ARBA" id="ARBA00047665"/>
    </source>
</evidence>
<feature type="domain" description="GCVT N-terminal" evidence="9">
    <location>
        <begin position="8"/>
        <end position="260"/>
    </location>
</feature>
<evidence type="ECO:0000256" key="4">
    <source>
        <dbReference type="ARBA" id="ARBA00022679"/>
    </source>
</evidence>
<dbReference type="InterPro" id="IPR006222">
    <property type="entry name" value="GCVT_N"/>
</dbReference>
<protein>
    <recommendedName>
        <fullName evidence="2 7">Aminomethyltransferase</fullName>
        <ecNumber evidence="2 7">2.1.2.10</ecNumber>
    </recommendedName>
    <alternativeName>
        <fullName evidence="5 7">Glycine cleavage system T protein</fullName>
    </alternativeName>
</protein>
<dbReference type="InParanoid" id="A0A6C2YLA0"/>
<comment type="subunit">
    <text evidence="7">The glycine cleavage system is composed of four proteins: P, T, L and H.</text>
</comment>
<dbReference type="SUPFAM" id="SSF103025">
    <property type="entry name" value="Folate-binding domain"/>
    <property type="match status" value="1"/>
</dbReference>
<reference evidence="11" key="1">
    <citation type="submission" date="2019-04" db="EMBL/GenBank/DDBJ databases">
        <authorList>
            <consortium name="Science for Life Laboratories"/>
        </authorList>
    </citation>
    <scope>NUCLEOTIDE SEQUENCE</scope>
    <source>
        <strain evidence="11">MBLW1</strain>
    </source>
</reference>
<dbReference type="Pfam" id="PF08669">
    <property type="entry name" value="GCV_T_C"/>
    <property type="match status" value="1"/>
</dbReference>
<evidence type="ECO:0000256" key="8">
    <source>
        <dbReference type="PIRSR" id="PIRSR006487-1"/>
    </source>
</evidence>
<evidence type="ECO:0000259" key="10">
    <source>
        <dbReference type="Pfam" id="PF08669"/>
    </source>
</evidence>
<keyword evidence="11" id="KW-0489">Methyltransferase</keyword>
<dbReference type="InterPro" id="IPR028896">
    <property type="entry name" value="GcvT/YgfZ/DmdA"/>
</dbReference>
<proteinExistence type="inferred from homology"/>
<dbReference type="HAMAP" id="MF_00259">
    <property type="entry name" value="GcvT"/>
    <property type="match status" value="1"/>
</dbReference>
<comment type="function">
    <text evidence="7">The glycine cleavage system catalyzes the degradation of glycine.</text>
</comment>
<dbReference type="GO" id="GO:0005829">
    <property type="term" value="C:cytosol"/>
    <property type="evidence" value="ECO:0007669"/>
    <property type="project" value="TreeGrafter"/>
</dbReference>
<accession>A0A6C2YLA0</accession>
<dbReference type="InterPro" id="IPR022903">
    <property type="entry name" value="GcvT_bac"/>
</dbReference>
<dbReference type="PANTHER" id="PTHR43757:SF2">
    <property type="entry name" value="AMINOMETHYLTRANSFERASE, MITOCHONDRIAL"/>
    <property type="match status" value="1"/>
</dbReference>
<evidence type="ECO:0000259" key="9">
    <source>
        <dbReference type="Pfam" id="PF01571"/>
    </source>
</evidence>
<dbReference type="NCBIfam" id="TIGR00528">
    <property type="entry name" value="gcvT"/>
    <property type="match status" value="1"/>
</dbReference>
<evidence type="ECO:0000256" key="1">
    <source>
        <dbReference type="ARBA" id="ARBA00008609"/>
    </source>
</evidence>
<evidence type="ECO:0000313" key="12">
    <source>
        <dbReference type="Proteomes" id="UP000464378"/>
    </source>
</evidence>
<dbReference type="Pfam" id="PF01571">
    <property type="entry name" value="GCV_T"/>
    <property type="match status" value="1"/>
</dbReference>
<dbReference type="Gene3D" id="4.10.1250.10">
    <property type="entry name" value="Aminomethyltransferase fragment"/>
    <property type="match status" value="1"/>
</dbReference>
<sequence length="360" mass="39227">MSNLRTPLYDWHVAHKGRMVPFGGWDMPVQYSSILTEHLAVRNRCGWFDISHMARIMLKGPDAEALIQLIWTGDASALAPGRVRYGLVCNEQGGILDDILVTRFPDEWLLVVNASNRQKILAWLQFHAEGKSVTITDHTLEWAMIAVQGPTASLHVPSWMNEFSRMKYYTAAVTTGSDGPEIISRTGYTGEDGFEYIASPAKVLALIERLSSGDNPVVPCGLGCRDTLRLEAAMPLYGHELNESIDPITAGLAWAVKLQKPDFVGKAALVAKLADSARLHRVGLELEGRRAAREGARVLQNGVEIGSVTSGSFAPTLEKSIAMAYVPSSAADLGTSVDVDIRGTITPAKVVALPFYQRGR</sequence>
<feature type="binding site" evidence="8">
    <location>
        <position position="195"/>
    </location>
    <ligand>
        <name>substrate</name>
    </ligand>
</feature>
<dbReference type="NCBIfam" id="NF001567">
    <property type="entry name" value="PRK00389.1"/>
    <property type="match status" value="1"/>
</dbReference>
<dbReference type="Proteomes" id="UP000464378">
    <property type="component" value="Chromosome"/>
</dbReference>
<dbReference type="InterPro" id="IPR027266">
    <property type="entry name" value="TrmE/GcvT-like"/>
</dbReference>
<evidence type="ECO:0000313" key="11">
    <source>
        <dbReference type="EMBL" id="VIP02350.1"/>
    </source>
</evidence>
<dbReference type="FunFam" id="2.40.30.110:FF:000003">
    <property type="entry name" value="Aminomethyltransferase"/>
    <property type="match status" value="1"/>
</dbReference>
<dbReference type="GO" id="GO:0019464">
    <property type="term" value="P:glycine decarboxylation via glycine cleavage system"/>
    <property type="evidence" value="ECO:0007669"/>
    <property type="project" value="UniProtKB-UniRule"/>
</dbReference>
<dbReference type="PIRSF" id="PIRSF006487">
    <property type="entry name" value="GcvT"/>
    <property type="match status" value="1"/>
</dbReference>
<dbReference type="GO" id="GO:0004047">
    <property type="term" value="F:aminomethyltransferase activity"/>
    <property type="evidence" value="ECO:0007669"/>
    <property type="project" value="UniProtKB-UniRule"/>
</dbReference>
<dbReference type="GO" id="GO:0008483">
    <property type="term" value="F:transaminase activity"/>
    <property type="evidence" value="ECO:0007669"/>
    <property type="project" value="UniProtKB-KW"/>
</dbReference>
<dbReference type="RefSeq" id="WP_162657533.1">
    <property type="nucleotide sequence ID" value="NZ_LR593887.1"/>
</dbReference>
<dbReference type="FunCoup" id="A0A6C2YLA0">
    <property type="interactions" value="504"/>
</dbReference>
<dbReference type="GO" id="GO:0032259">
    <property type="term" value="P:methylation"/>
    <property type="evidence" value="ECO:0007669"/>
    <property type="project" value="UniProtKB-KW"/>
</dbReference>
<dbReference type="SUPFAM" id="SSF101790">
    <property type="entry name" value="Aminomethyltransferase beta-barrel domain"/>
    <property type="match status" value="1"/>
</dbReference>
<evidence type="ECO:0000256" key="5">
    <source>
        <dbReference type="ARBA" id="ARBA00031395"/>
    </source>
</evidence>
<dbReference type="FunFam" id="4.10.1250.10:FF:000001">
    <property type="entry name" value="Aminomethyltransferase"/>
    <property type="match status" value="1"/>
</dbReference>
<organism evidence="11">
    <name type="scientific">Tuwongella immobilis</name>
    <dbReference type="NCBI Taxonomy" id="692036"/>
    <lineage>
        <taxon>Bacteria</taxon>
        <taxon>Pseudomonadati</taxon>
        <taxon>Planctomycetota</taxon>
        <taxon>Planctomycetia</taxon>
        <taxon>Gemmatales</taxon>
        <taxon>Gemmataceae</taxon>
        <taxon>Tuwongella</taxon>
    </lineage>
</organism>
<feature type="domain" description="Aminomethyltransferase C-terminal" evidence="10">
    <location>
        <begin position="281"/>
        <end position="356"/>
    </location>
</feature>
<gene>
    <name evidence="7" type="primary">gcvT</name>
    <name evidence="11" type="ORF">GMBLW1_16100</name>
</gene>
<dbReference type="EC" id="2.1.2.10" evidence="2 7"/>
<evidence type="ECO:0000256" key="2">
    <source>
        <dbReference type="ARBA" id="ARBA00012616"/>
    </source>
</evidence>
<dbReference type="Gene3D" id="3.30.70.1400">
    <property type="entry name" value="Aminomethyltransferase beta-barrel domains"/>
    <property type="match status" value="1"/>
</dbReference>
<dbReference type="InterPro" id="IPR006223">
    <property type="entry name" value="GcvT"/>
</dbReference>
<evidence type="ECO:0000256" key="3">
    <source>
        <dbReference type="ARBA" id="ARBA00022576"/>
    </source>
</evidence>
<name>A0A6C2YLA0_9BACT</name>
<dbReference type="PANTHER" id="PTHR43757">
    <property type="entry name" value="AMINOMETHYLTRANSFERASE"/>
    <property type="match status" value="1"/>
</dbReference>
<dbReference type="GO" id="GO:0005960">
    <property type="term" value="C:glycine cleavage complex"/>
    <property type="evidence" value="ECO:0007669"/>
    <property type="project" value="InterPro"/>
</dbReference>
<dbReference type="GO" id="GO:0008168">
    <property type="term" value="F:methyltransferase activity"/>
    <property type="evidence" value="ECO:0007669"/>
    <property type="project" value="UniProtKB-KW"/>
</dbReference>
<dbReference type="KEGG" id="tim:GMBLW1_16100"/>
<dbReference type="Gene3D" id="3.30.1360.120">
    <property type="entry name" value="Probable tRNA modification gtpase trme, domain 1"/>
    <property type="match status" value="1"/>
</dbReference>
<keyword evidence="4 7" id="KW-0808">Transferase</keyword>
<dbReference type="AlphaFoldDB" id="A0A6C2YLA0"/>
<dbReference type="Gene3D" id="2.40.30.110">
    <property type="entry name" value="Aminomethyltransferase beta-barrel domains"/>
    <property type="match status" value="1"/>
</dbReference>
<dbReference type="EMBL" id="LR593887">
    <property type="protein sequence ID" value="VTS01136.1"/>
    <property type="molecule type" value="Genomic_DNA"/>
</dbReference>
<comment type="catalytic activity">
    <reaction evidence="6 7">
        <text>N(6)-[(R)-S(8)-aminomethyldihydrolipoyl]-L-lysyl-[protein] + (6S)-5,6,7,8-tetrahydrofolate = N(6)-[(R)-dihydrolipoyl]-L-lysyl-[protein] + (6R)-5,10-methylene-5,6,7,8-tetrahydrofolate + NH4(+)</text>
        <dbReference type="Rhea" id="RHEA:16945"/>
        <dbReference type="Rhea" id="RHEA-COMP:10475"/>
        <dbReference type="Rhea" id="RHEA-COMP:10492"/>
        <dbReference type="ChEBI" id="CHEBI:15636"/>
        <dbReference type="ChEBI" id="CHEBI:28938"/>
        <dbReference type="ChEBI" id="CHEBI:57453"/>
        <dbReference type="ChEBI" id="CHEBI:83100"/>
        <dbReference type="ChEBI" id="CHEBI:83143"/>
        <dbReference type="EC" id="2.1.2.10"/>
    </reaction>
</comment>
<keyword evidence="3 7" id="KW-0032">Aminotransferase</keyword>
<keyword evidence="12" id="KW-1185">Reference proteome</keyword>
<dbReference type="InterPro" id="IPR013977">
    <property type="entry name" value="GcvT_C"/>
</dbReference>
<evidence type="ECO:0000256" key="7">
    <source>
        <dbReference type="HAMAP-Rule" id="MF_00259"/>
    </source>
</evidence>
<dbReference type="FunFam" id="3.30.70.1400:FF:000001">
    <property type="entry name" value="Aminomethyltransferase"/>
    <property type="match status" value="1"/>
</dbReference>